<comment type="caution">
    <text evidence="2">The sequence shown here is derived from an EMBL/GenBank/DDBJ whole genome shotgun (WGS) entry which is preliminary data.</text>
</comment>
<proteinExistence type="predicted"/>
<dbReference type="Proteomes" id="UP001057375">
    <property type="component" value="Unassembled WGS sequence"/>
</dbReference>
<evidence type="ECO:0008006" key="4">
    <source>
        <dbReference type="Google" id="ProtNLM"/>
    </source>
</evidence>
<dbReference type="EMBL" id="BQXS01000027">
    <property type="protein sequence ID" value="GKT27554.1"/>
    <property type="molecule type" value="Genomic_DNA"/>
</dbReference>
<protein>
    <recommendedName>
        <fullName evidence="4">DUF1049 domain-containing protein</fullName>
    </recommendedName>
</protein>
<evidence type="ECO:0000313" key="2">
    <source>
        <dbReference type="EMBL" id="GKT27554.1"/>
    </source>
</evidence>
<feature type="transmembrane region" description="Helical" evidence="1">
    <location>
        <begin position="20"/>
        <end position="38"/>
    </location>
</feature>
<keyword evidence="1" id="KW-0472">Membrane</keyword>
<keyword evidence="3" id="KW-1185">Reference proteome</keyword>
<gene>
    <name evidence="2" type="ORF">ADUPG1_000085</name>
</gene>
<evidence type="ECO:0000313" key="3">
    <source>
        <dbReference type="Proteomes" id="UP001057375"/>
    </source>
</evidence>
<name>A0ABQ5K4Q5_9EUKA</name>
<feature type="transmembrane region" description="Helical" evidence="1">
    <location>
        <begin position="58"/>
        <end position="77"/>
    </location>
</feature>
<reference evidence="2" key="1">
    <citation type="submission" date="2022-03" db="EMBL/GenBank/DDBJ databases">
        <title>Draft genome sequence of Aduncisulcus paluster, a free-living microaerophilic Fornicata.</title>
        <authorList>
            <person name="Yuyama I."/>
            <person name="Kume K."/>
            <person name="Tamura T."/>
            <person name="Inagaki Y."/>
            <person name="Hashimoto T."/>
        </authorList>
    </citation>
    <scope>NUCLEOTIDE SEQUENCE</scope>
    <source>
        <strain evidence="2">NY0171</strain>
    </source>
</reference>
<keyword evidence="1" id="KW-1133">Transmembrane helix</keyword>
<sequence length="111" mass="13042">MKQKQLKSRSQTKVRAQKSAAIICFVLFVLILLIIVFLSQQNGIVSKLFFKHSQDGTISISEFRFGIFLLVIGYLIVKFGYKHLFRLFHGDIRREKEERKRRDHEEDGKNA</sequence>
<organism evidence="2 3">
    <name type="scientific">Aduncisulcus paluster</name>
    <dbReference type="NCBI Taxonomy" id="2918883"/>
    <lineage>
        <taxon>Eukaryota</taxon>
        <taxon>Metamonada</taxon>
        <taxon>Carpediemonas-like organisms</taxon>
        <taxon>Aduncisulcus</taxon>
    </lineage>
</organism>
<evidence type="ECO:0000256" key="1">
    <source>
        <dbReference type="SAM" id="Phobius"/>
    </source>
</evidence>
<keyword evidence="1" id="KW-0812">Transmembrane</keyword>
<accession>A0ABQ5K4Q5</accession>